<dbReference type="InterPro" id="IPR018225">
    <property type="entry name" value="Transaldolase_AS"/>
</dbReference>
<gene>
    <name evidence="11 13" type="primary">tal</name>
    <name evidence="13" type="ORF">WDZ17_05675</name>
</gene>
<organism evidence="13 14">
    <name type="scientific">Pseudokineococcus basanitobsidens</name>
    <dbReference type="NCBI Taxonomy" id="1926649"/>
    <lineage>
        <taxon>Bacteria</taxon>
        <taxon>Bacillati</taxon>
        <taxon>Actinomycetota</taxon>
        <taxon>Actinomycetes</taxon>
        <taxon>Kineosporiales</taxon>
        <taxon>Kineosporiaceae</taxon>
        <taxon>Pseudokineococcus</taxon>
    </lineage>
</organism>
<evidence type="ECO:0000313" key="13">
    <source>
        <dbReference type="EMBL" id="MEJ5944781.1"/>
    </source>
</evidence>
<dbReference type="CDD" id="cd00955">
    <property type="entry name" value="Transaldolase_like"/>
    <property type="match status" value="1"/>
</dbReference>
<proteinExistence type="inferred from homology"/>
<dbReference type="Pfam" id="PF00923">
    <property type="entry name" value="TAL_FSA"/>
    <property type="match status" value="1"/>
</dbReference>
<dbReference type="GO" id="GO:0004801">
    <property type="term" value="F:transaldolase activity"/>
    <property type="evidence" value="ECO:0007669"/>
    <property type="project" value="UniProtKB-EC"/>
</dbReference>
<evidence type="ECO:0000256" key="11">
    <source>
        <dbReference type="HAMAP-Rule" id="MF_00493"/>
    </source>
</evidence>
<comment type="pathway">
    <text evidence="3 11">Carbohydrate degradation; pentose phosphate pathway; D-glyceraldehyde 3-phosphate and beta-D-fructose 6-phosphate from D-ribose 5-phosphate and D-xylulose 5-phosphate (non-oxidative stage): step 2/3.</text>
</comment>
<name>A0ABU8RI66_9ACTN</name>
<dbReference type="PANTHER" id="PTHR10683:SF31">
    <property type="entry name" value="TRANSALDOLASE"/>
    <property type="match status" value="1"/>
</dbReference>
<evidence type="ECO:0000256" key="6">
    <source>
        <dbReference type="ARBA" id="ARBA00022490"/>
    </source>
</evidence>
<dbReference type="Gene3D" id="3.20.20.70">
    <property type="entry name" value="Aldolase class I"/>
    <property type="match status" value="1"/>
</dbReference>
<keyword evidence="8 11" id="KW-0570">Pentose shunt</keyword>
<keyword evidence="6 11" id="KW-0963">Cytoplasm</keyword>
<dbReference type="InterPro" id="IPR004732">
    <property type="entry name" value="Transaldolase_2"/>
</dbReference>
<dbReference type="NCBIfam" id="NF002881">
    <property type="entry name" value="PRK03343.1"/>
    <property type="match status" value="1"/>
</dbReference>
<dbReference type="PROSITE" id="PS01054">
    <property type="entry name" value="TRANSALDOLASE_1"/>
    <property type="match status" value="1"/>
</dbReference>
<evidence type="ECO:0000256" key="7">
    <source>
        <dbReference type="ARBA" id="ARBA00022679"/>
    </source>
</evidence>
<evidence type="ECO:0000313" key="14">
    <source>
        <dbReference type="Proteomes" id="UP001387100"/>
    </source>
</evidence>
<evidence type="ECO:0000256" key="8">
    <source>
        <dbReference type="ARBA" id="ARBA00023126"/>
    </source>
</evidence>
<evidence type="ECO:0000256" key="3">
    <source>
        <dbReference type="ARBA" id="ARBA00004857"/>
    </source>
</evidence>
<comment type="subcellular location">
    <subcellularLocation>
        <location evidence="2 11">Cytoplasm</location>
    </subcellularLocation>
</comment>
<keyword evidence="9 11" id="KW-0704">Schiff base</keyword>
<dbReference type="NCBIfam" id="TIGR00876">
    <property type="entry name" value="tal_mycobact"/>
    <property type="match status" value="1"/>
</dbReference>
<dbReference type="PIRSF" id="PIRSF036915">
    <property type="entry name" value="Trnald_Bac_Plnt"/>
    <property type="match status" value="1"/>
</dbReference>
<evidence type="ECO:0000256" key="9">
    <source>
        <dbReference type="ARBA" id="ARBA00023270"/>
    </source>
</evidence>
<dbReference type="Proteomes" id="UP001387100">
    <property type="component" value="Unassembled WGS sequence"/>
</dbReference>
<comment type="similarity">
    <text evidence="4 11">Belongs to the transaldolase family. Type 2 subfamily.</text>
</comment>
<dbReference type="InterPro" id="IPR001585">
    <property type="entry name" value="TAL/FSA"/>
</dbReference>
<evidence type="ECO:0000256" key="1">
    <source>
        <dbReference type="ARBA" id="ARBA00003518"/>
    </source>
</evidence>
<dbReference type="SUPFAM" id="SSF51569">
    <property type="entry name" value="Aldolase"/>
    <property type="match status" value="1"/>
</dbReference>
<evidence type="ECO:0000256" key="12">
    <source>
        <dbReference type="SAM" id="MobiDB-lite"/>
    </source>
</evidence>
<comment type="caution">
    <text evidence="13">The sequence shown here is derived from an EMBL/GenBank/DDBJ whole genome shotgun (WGS) entry which is preliminary data.</text>
</comment>
<accession>A0ABU8RI66</accession>
<comment type="catalytic activity">
    <reaction evidence="10 11">
        <text>D-sedoheptulose 7-phosphate + D-glyceraldehyde 3-phosphate = D-erythrose 4-phosphate + beta-D-fructose 6-phosphate</text>
        <dbReference type="Rhea" id="RHEA:17053"/>
        <dbReference type="ChEBI" id="CHEBI:16897"/>
        <dbReference type="ChEBI" id="CHEBI:57483"/>
        <dbReference type="ChEBI" id="CHEBI:57634"/>
        <dbReference type="ChEBI" id="CHEBI:59776"/>
        <dbReference type="EC" id="2.2.1.2"/>
    </reaction>
</comment>
<reference evidence="13 14" key="1">
    <citation type="journal article" date="2017" name="Int. J. Syst. Evol. Microbiol.">
        <title>Pseudokineococcus basanitobsidens sp. nov., isolated from volcanic rock.</title>
        <authorList>
            <person name="Lee D.W."/>
            <person name="Park M.Y."/>
            <person name="Kim J.J."/>
            <person name="Kim B.S."/>
        </authorList>
    </citation>
    <scope>NUCLEOTIDE SEQUENCE [LARGE SCALE GENOMIC DNA]</scope>
    <source>
        <strain evidence="13 14">DSM 103726</strain>
    </source>
</reference>
<evidence type="ECO:0000256" key="4">
    <source>
        <dbReference type="ARBA" id="ARBA00008426"/>
    </source>
</evidence>
<keyword evidence="7 11" id="KW-0808">Transferase</keyword>
<feature type="active site" description="Schiff-base intermediate with substrate" evidence="11">
    <location>
        <position position="157"/>
    </location>
</feature>
<dbReference type="EMBL" id="JBBIAA010000003">
    <property type="protein sequence ID" value="MEJ5944781.1"/>
    <property type="molecule type" value="Genomic_DNA"/>
</dbReference>
<feature type="region of interest" description="Disordered" evidence="12">
    <location>
        <begin position="1"/>
        <end position="23"/>
    </location>
</feature>
<comment type="function">
    <text evidence="1 11">Transaldolase is important for the balance of metabolites in the pentose-phosphate pathway.</text>
</comment>
<evidence type="ECO:0000256" key="10">
    <source>
        <dbReference type="ARBA" id="ARBA00048810"/>
    </source>
</evidence>
<dbReference type="HAMAP" id="MF_00493">
    <property type="entry name" value="Transaldolase_2"/>
    <property type="match status" value="1"/>
</dbReference>
<protein>
    <recommendedName>
        <fullName evidence="5 11">Transaldolase</fullName>
        <ecNumber evidence="5 11">2.2.1.2</ecNumber>
    </recommendedName>
</protein>
<evidence type="ECO:0000256" key="5">
    <source>
        <dbReference type="ARBA" id="ARBA00013151"/>
    </source>
</evidence>
<dbReference type="RefSeq" id="WP_339574162.1">
    <property type="nucleotide sequence ID" value="NZ_JBBIAA010000003.1"/>
</dbReference>
<dbReference type="EC" id="2.2.1.2" evidence="5 11"/>
<dbReference type="PANTHER" id="PTHR10683">
    <property type="entry name" value="TRANSALDOLASE"/>
    <property type="match status" value="1"/>
</dbReference>
<evidence type="ECO:0000256" key="2">
    <source>
        <dbReference type="ARBA" id="ARBA00004496"/>
    </source>
</evidence>
<dbReference type="InterPro" id="IPR013785">
    <property type="entry name" value="Aldolase_TIM"/>
</dbReference>
<keyword evidence="14" id="KW-1185">Reference proteome</keyword>
<sequence length="395" mass="42115">MTTPSSTPGPSADPGTTGTGPLAQLSAEGVSVWLDDLSRELLESGELQRLVDRSSVVGVTSNPTIFASALSKGDAYAEQSTALARRGAGVDDAVFELTTEDVRRACDLFAPVYERTGHLDGRVSLEVEPGLAHDTEGSIAAARKIWSAVDRPNLMVKIPATVEGLPAITTALSEGISVNVTLIFSLDRYRAVMNAFLTGLEQAREAGRDLSSIASVASFFVSRVDTEIDGRLEKIGTEEALALRGQAGLANARLAWAAYEEVLATPRWQVLADAGARPQRPLWASTGVKNPDYPDTLYVTELVAPGTVNTMPGATLDKTADHGQVHGDTMTGTADASTAVMDHLERLEISYTDVVDQLEREGVKKFADSWTELQQTVSDELARLSAADDDAEAQR</sequence>